<feature type="signal peptide" evidence="1">
    <location>
        <begin position="1"/>
        <end position="19"/>
    </location>
</feature>
<keyword evidence="3" id="KW-1185">Reference proteome</keyword>
<evidence type="ECO:0000256" key="1">
    <source>
        <dbReference type="SAM" id="SignalP"/>
    </source>
</evidence>
<evidence type="ECO:0000313" key="2">
    <source>
        <dbReference type="EMBL" id="KAJ8984213.1"/>
    </source>
</evidence>
<gene>
    <name evidence="2" type="ORF">NQ317_011122</name>
</gene>
<organism evidence="2 3">
    <name type="scientific">Molorchus minor</name>
    <dbReference type="NCBI Taxonomy" id="1323400"/>
    <lineage>
        <taxon>Eukaryota</taxon>
        <taxon>Metazoa</taxon>
        <taxon>Ecdysozoa</taxon>
        <taxon>Arthropoda</taxon>
        <taxon>Hexapoda</taxon>
        <taxon>Insecta</taxon>
        <taxon>Pterygota</taxon>
        <taxon>Neoptera</taxon>
        <taxon>Endopterygota</taxon>
        <taxon>Coleoptera</taxon>
        <taxon>Polyphaga</taxon>
        <taxon>Cucujiformia</taxon>
        <taxon>Chrysomeloidea</taxon>
        <taxon>Cerambycidae</taxon>
        <taxon>Lamiinae</taxon>
        <taxon>Monochamini</taxon>
        <taxon>Molorchus</taxon>
    </lineage>
</organism>
<protein>
    <submittedName>
        <fullName evidence="2">Uncharacterized protein</fullName>
    </submittedName>
</protein>
<dbReference type="EMBL" id="JAPWTJ010000044">
    <property type="protein sequence ID" value="KAJ8984213.1"/>
    <property type="molecule type" value="Genomic_DNA"/>
</dbReference>
<comment type="caution">
    <text evidence="2">The sequence shown here is derived from an EMBL/GenBank/DDBJ whole genome shotgun (WGS) entry which is preliminary data.</text>
</comment>
<evidence type="ECO:0000313" key="3">
    <source>
        <dbReference type="Proteomes" id="UP001162164"/>
    </source>
</evidence>
<reference evidence="2" key="1">
    <citation type="journal article" date="2023" name="Insect Mol. Biol.">
        <title>Genome sequencing provides insights into the evolution of gene families encoding plant cell wall-degrading enzymes in longhorned beetles.</title>
        <authorList>
            <person name="Shin N.R."/>
            <person name="Okamura Y."/>
            <person name="Kirsch R."/>
            <person name="Pauchet Y."/>
        </authorList>
    </citation>
    <scope>NUCLEOTIDE SEQUENCE</scope>
    <source>
        <strain evidence="2">MMC_N1</strain>
    </source>
</reference>
<name>A0ABQ9K0V0_9CUCU</name>
<keyword evidence="1" id="KW-0732">Signal</keyword>
<proteinExistence type="predicted"/>
<dbReference type="Proteomes" id="UP001162164">
    <property type="component" value="Unassembled WGS sequence"/>
</dbReference>
<accession>A0ABQ9K0V0</accession>
<feature type="chain" id="PRO_5046458289" evidence="1">
    <location>
        <begin position="20"/>
        <end position="142"/>
    </location>
</feature>
<sequence length="142" mass="16478">MTLFELFLAGVIIFPIVQSETNVCENPIVCLTENTFSFCFLVNGTEEVLVGKLFVWFTGIMHSRSSTSFLHVKRKVVNIPLHLVESTMNWYYRHVHLESHLTLLTKHASLIIILVMLQLQYPQHKPMLFFLHVQVPEDIQLP</sequence>